<name>A0A3A9ANE5_9FIRM</name>
<dbReference type="PANTHER" id="PTHR34039:SF1">
    <property type="entry name" value="UPF0102 PROTEIN YRAN"/>
    <property type="match status" value="1"/>
</dbReference>
<evidence type="ECO:0000256" key="2">
    <source>
        <dbReference type="HAMAP-Rule" id="MF_00048"/>
    </source>
</evidence>
<evidence type="ECO:0000256" key="1">
    <source>
        <dbReference type="ARBA" id="ARBA00006738"/>
    </source>
</evidence>
<gene>
    <name evidence="3" type="ORF">D7V94_05755</name>
</gene>
<protein>
    <recommendedName>
        <fullName evidence="2">UPF0102 protein D7V94_05755</fullName>
    </recommendedName>
</protein>
<sequence length="133" mass="15704">MNKVNKYNESNKRETGKKYEEEAAQYLQKNGFVLLTRNFRCRQGEVDLIGVHDNCLVFVEVKYRKSVAAGAPEEAVNPAKQRKICLVSDYYRIRYPSKSDRQIRYDVVTICGEKVSWYQNAFPYCVRRKNFSW</sequence>
<dbReference type="InterPro" id="IPR011335">
    <property type="entry name" value="Restrct_endonuc-II-like"/>
</dbReference>
<dbReference type="NCBIfam" id="NF009150">
    <property type="entry name" value="PRK12497.1-3"/>
    <property type="match status" value="1"/>
</dbReference>
<dbReference type="EMBL" id="RAYQ01000004">
    <property type="protein sequence ID" value="RKI92922.1"/>
    <property type="molecule type" value="Genomic_DNA"/>
</dbReference>
<dbReference type="GO" id="GO:0003676">
    <property type="term" value="F:nucleic acid binding"/>
    <property type="evidence" value="ECO:0007669"/>
    <property type="project" value="InterPro"/>
</dbReference>
<evidence type="ECO:0000313" key="3">
    <source>
        <dbReference type="EMBL" id="RKI92922.1"/>
    </source>
</evidence>
<accession>A0A3A9ANE5</accession>
<keyword evidence="4" id="KW-1185">Reference proteome</keyword>
<comment type="caution">
    <text evidence="3">The sequence shown here is derived from an EMBL/GenBank/DDBJ whole genome shotgun (WGS) entry which is preliminary data.</text>
</comment>
<comment type="similarity">
    <text evidence="1 2">Belongs to the UPF0102 family.</text>
</comment>
<dbReference type="HAMAP" id="MF_00048">
    <property type="entry name" value="UPF0102"/>
    <property type="match status" value="1"/>
</dbReference>
<dbReference type="CDD" id="cd20736">
    <property type="entry name" value="PoNe_Nuclease"/>
    <property type="match status" value="1"/>
</dbReference>
<dbReference type="OrthoDB" id="9802516at2"/>
<reference evidence="3 4" key="1">
    <citation type="submission" date="2018-09" db="EMBL/GenBank/DDBJ databases">
        <title>Murine metabolic-syndrome-specific gut microbial biobank.</title>
        <authorList>
            <person name="Liu C."/>
        </authorList>
    </citation>
    <scope>NUCLEOTIDE SEQUENCE [LARGE SCALE GENOMIC DNA]</scope>
    <source>
        <strain evidence="3 4">0.1xD8-82</strain>
    </source>
</reference>
<dbReference type="NCBIfam" id="TIGR00252">
    <property type="entry name" value="YraN family protein"/>
    <property type="match status" value="1"/>
</dbReference>
<dbReference type="PANTHER" id="PTHR34039">
    <property type="entry name" value="UPF0102 PROTEIN YRAN"/>
    <property type="match status" value="1"/>
</dbReference>
<dbReference type="AlphaFoldDB" id="A0A3A9ANE5"/>
<organism evidence="3 4">
    <name type="scientific">Parablautia intestinalis</name>
    <dbReference type="NCBI Taxonomy" id="2320100"/>
    <lineage>
        <taxon>Bacteria</taxon>
        <taxon>Bacillati</taxon>
        <taxon>Bacillota</taxon>
        <taxon>Clostridia</taxon>
        <taxon>Lachnospirales</taxon>
        <taxon>Lachnospiraceae</taxon>
        <taxon>Parablautia</taxon>
    </lineage>
</organism>
<dbReference type="Gene3D" id="3.40.1350.10">
    <property type="match status" value="1"/>
</dbReference>
<dbReference type="InterPro" id="IPR011856">
    <property type="entry name" value="tRNA_endonuc-like_dom_sf"/>
</dbReference>
<proteinExistence type="inferred from homology"/>
<dbReference type="InterPro" id="IPR003509">
    <property type="entry name" value="UPF0102_YraN-like"/>
</dbReference>
<dbReference type="Proteomes" id="UP000280696">
    <property type="component" value="Unassembled WGS sequence"/>
</dbReference>
<dbReference type="Pfam" id="PF02021">
    <property type="entry name" value="UPF0102"/>
    <property type="match status" value="1"/>
</dbReference>
<evidence type="ECO:0000313" key="4">
    <source>
        <dbReference type="Proteomes" id="UP000280696"/>
    </source>
</evidence>
<dbReference type="SUPFAM" id="SSF52980">
    <property type="entry name" value="Restriction endonuclease-like"/>
    <property type="match status" value="1"/>
</dbReference>